<dbReference type="InterPro" id="IPR041049">
    <property type="entry name" value="DUF5615"/>
</dbReference>
<name>A0ABD5M9X7_9EURY</name>
<protein>
    <submittedName>
        <fullName evidence="2">DUF5615 family PIN-like protein</fullName>
    </submittedName>
</protein>
<gene>
    <name evidence="2" type="ORF">OS889_02235</name>
</gene>
<dbReference type="Proteomes" id="UP001570511">
    <property type="component" value="Unassembled WGS sequence"/>
</dbReference>
<comment type="caution">
    <text evidence="2">The sequence shown here is derived from an EMBL/GenBank/DDBJ whole genome shotgun (WGS) entry which is preliminary data.</text>
</comment>
<proteinExistence type="predicted"/>
<dbReference type="Pfam" id="PF18480">
    <property type="entry name" value="DUF5615"/>
    <property type="match status" value="1"/>
</dbReference>
<sequence>MRPIYCDESIWIPVADGLRNRGWVVHTARDEDTLGEPDREQLRYATDRDWILLTFDDDFLSLVEGEGLEHAGVIYVRQAGRRIGEVVKQVDSHLESRRESDRGVQYL</sequence>
<evidence type="ECO:0000313" key="2">
    <source>
        <dbReference type="EMBL" id="MFA1609828.1"/>
    </source>
</evidence>
<reference evidence="2 3" key="1">
    <citation type="submission" date="2024-08" db="EMBL/GenBank/DDBJ databases">
        <title>Halobellus sp. MBLA0158 whole genome sequence.</title>
        <authorList>
            <person name="Hwang C.Y."/>
            <person name="Cho E.-S."/>
            <person name="Seo M.-J."/>
        </authorList>
    </citation>
    <scope>NUCLEOTIDE SEQUENCE [LARGE SCALE GENOMIC DNA]</scope>
    <source>
        <strain evidence="2 3">MBLA0158</strain>
    </source>
</reference>
<feature type="domain" description="DUF5615" evidence="1">
    <location>
        <begin position="4"/>
        <end position="97"/>
    </location>
</feature>
<dbReference type="AlphaFoldDB" id="A0ABD5M9X7"/>
<organism evidence="2 3">
    <name type="scientific">Halobellus rubicundus</name>
    <dbReference type="NCBI Taxonomy" id="2996466"/>
    <lineage>
        <taxon>Archaea</taxon>
        <taxon>Methanobacteriati</taxon>
        <taxon>Methanobacteriota</taxon>
        <taxon>Stenosarchaea group</taxon>
        <taxon>Halobacteria</taxon>
        <taxon>Halobacteriales</taxon>
        <taxon>Haloferacaceae</taxon>
        <taxon>Halobellus</taxon>
    </lineage>
</organism>
<accession>A0ABD5M9X7</accession>
<dbReference type="EMBL" id="JBGNYA010000001">
    <property type="protein sequence ID" value="MFA1609828.1"/>
    <property type="molecule type" value="Genomic_DNA"/>
</dbReference>
<dbReference type="RefSeq" id="WP_372386894.1">
    <property type="nucleotide sequence ID" value="NZ_JBGNYA010000001.1"/>
</dbReference>
<evidence type="ECO:0000259" key="1">
    <source>
        <dbReference type="Pfam" id="PF18480"/>
    </source>
</evidence>
<evidence type="ECO:0000313" key="3">
    <source>
        <dbReference type="Proteomes" id="UP001570511"/>
    </source>
</evidence>
<keyword evidence="3" id="KW-1185">Reference proteome</keyword>